<gene>
    <name evidence="1" type="ORF">NTEN_LOCUS14880</name>
</gene>
<keyword evidence="2" id="KW-1185">Reference proteome</keyword>
<organism evidence="1 2">
    <name type="scientific">Nesidiocoris tenuis</name>
    <dbReference type="NCBI Taxonomy" id="355587"/>
    <lineage>
        <taxon>Eukaryota</taxon>
        <taxon>Metazoa</taxon>
        <taxon>Ecdysozoa</taxon>
        <taxon>Arthropoda</taxon>
        <taxon>Hexapoda</taxon>
        <taxon>Insecta</taxon>
        <taxon>Pterygota</taxon>
        <taxon>Neoptera</taxon>
        <taxon>Paraneoptera</taxon>
        <taxon>Hemiptera</taxon>
        <taxon>Heteroptera</taxon>
        <taxon>Panheteroptera</taxon>
        <taxon>Cimicomorpha</taxon>
        <taxon>Miridae</taxon>
        <taxon>Dicyphina</taxon>
        <taxon>Nesidiocoris</taxon>
    </lineage>
</organism>
<name>A0A6H5H1P7_9HEMI</name>
<dbReference type="EMBL" id="CADCXU010022245">
    <property type="protein sequence ID" value="CAB0009787.1"/>
    <property type="molecule type" value="Genomic_DNA"/>
</dbReference>
<feature type="non-terminal residue" evidence="1">
    <location>
        <position position="58"/>
    </location>
</feature>
<evidence type="ECO:0000313" key="1">
    <source>
        <dbReference type="EMBL" id="CAB0009787.1"/>
    </source>
</evidence>
<dbReference type="AlphaFoldDB" id="A0A6H5H1P7"/>
<sequence length="58" mass="6964">MWKFITWSRRMLELNYQWKLEDTATSSALRLIDGDGLMSERGWDRDLTSRTIFTCIFT</sequence>
<dbReference type="Proteomes" id="UP000479000">
    <property type="component" value="Unassembled WGS sequence"/>
</dbReference>
<protein>
    <submittedName>
        <fullName evidence="1">Uncharacterized protein</fullName>
    </submittedName>
</protein>
<reference evidence="1 2" key="1">
    <citation type="submission" date="2020-02" db="EMBL/GenBank/DDBJ databases">
        <authorList>
            <person name="Ferguson B K."/>
        </authorList>
    </citation>
    <scope>NUCLEOTIDE SEQUENCE [LARGE SCALE GENOMIC DNA]</scope>
</reference>
<accession>A0A6H5H1P7</accession>
<evidence type="ECO:0000313" key="2">
    <source>
        <dbReference type="Proteomes" id="UP000479000"/>
    </source>
</evidence>
<proteinExistence type="predicted"/>